<name>A0ABY2TU12_9SPIR</name>
<dbReference type="EMBL" id="SJDU01000004">
    <property type="protein sequence ID" value="TKZ36389.1"/>
    <property type="molecule type" value="Genomic_DNA"/>
</dbReference>
<sequence>MILEIFNELQILLSDLVFSGADNIDDDFIEKINLIEKKLNKFEMNFAKNLIEDLIISLKEYKKNKDIKKVSKNISKLEFYLSYALFNLSD</sequence>
<gene>
    <name evidence="1" type="ORF">EZH24_00350</name>
</gene>
<evidence type="ECO:0000313" key="2">
    <source>
        <dbReference type="Proteomes" id="UP000310168"/>
    </source>
</evidence>
<accession>A0ABY2TU12</accession>
<organism evidence="1 2">
    <name type="scientific">Brachyspira catarrhinii</name>
    <dbReference type="NCBI Taxonomy" id="2528966"/>
    <lineage>
        <taxon>Bacteria</taxon>
        <taxon>Pseudomonadati</taxon>
        <taxon>Spirochaetota</taxon>
        <taxon>Spirochaetia</taxon>
        <taxon>Brachyspirales</taxon>
        <taxon>Brachyspiraceae</taxon>
        <taxon>Brachyspira</taxon>
    </lineage>
</organism>
<protein>
    <submittedName>
        <fullName evidence="1">Uncharacterized protein</fullName>
    </submittedName>
</protein>
<proteinExistence type="predicted"/>
<keyword evidence="2" id="KW-1185">Reference proteome</keyword>
<evidence type="ECO:0000313" key="1">
    <source>
        <dbReference type="EMBL" id="TKZ36389.1"/>
    </source>
</evidence>
<dbReference type="Proteomes" id="UP000310168">
    <property type="component" value="Unassembled WGS sequence"/>
</dbReference>
<dbReference type="RefSeq" id="WP_137997151.1">
    <property type="nucleotide sequence ID" value="NZ_SJDU01000004.1"/>
</dbReference>
<reference evidence="1 2" key="1">
    <citation type="journal article" date="2019" name="Anaerobe">
        <title>Brachyspira catarrhinii sp. nov., an anaerobic intestinal spirochaete isolated from vervet monkeys may have been misidentified as Brachyspira aalborgi in previous studies.</title>
        <authorList>
            <person name="Phillips N.D."/>
            <person name="La T."/>
            <person name="Hampson D.J."/>
        </authorList>
    </citation>
    <scope>NUCLEOTIDE SEQUENCE [LARGE SCALE GENOMIC DNA]</scope>
    <source>
        <strain evidence="1 2">Z12</strain>
    </source>
</reference>
<comment type="caution">
    <text evidence="1">The sequence shown here is derived from an EMBL/GenBank/DDBJ whole genome shotgun (WGS) entry which is preliminary data.</text>
</comment>